<dbReference type="Pfam" id="PF13306">
    <property type="entry name" value="LRR_5"/>
    <property type="match status" value="1"/>
</dbReference>
<accession>A0A174CWE9</accession>
<feature type="domain" description="Heme-binding protein Shr-like Hb-interacting" evidence="2">
    <location>
        <begin position="48"/>
        <end position="120"/>
    </location>
</feature>
<dbReference type="Pfam" id="PF07550">
    <property type="entry name" value="Shr-like_HID"/>
    <property type="match status" value="1"/>
</dbReference>
<keyword evidence="1" id="KW-1133">Transmembrane helix</keyword>
<sequence length="746" mass="82951">MIVEKIKINIGKIWILILFMIVLMVPSMLIKAEDNKQVPAIIESFKINNTKEECNFTYNLEEATEWMSNITGIKKNGQIIPMSKCIINTEGGTIIIKTALSENDKISISAEGYQDVTFVIQGEHLFNTVWKHDENTHWKECMVKGCGLKTDVTDHSGGQASCQKKAECEVCGQEYGELEAHNYGSEWKHDETSHWRECQTEGCTAKTDVTKHSGGQATCQQKAECEVCSQEYGEFGVHNYGKEWKHDETSHWRECQTEGCTAKTDVAKHSGGQATCQQKAECEVCNQEYGEFGAHNYGSEWKHDGTSHWRECQTEGCTEKTDVAVHSGGQATCQKKAECDICNQEYGELGAHNYGSEWKHDETSHWRECQTEGCTDKTDAAVHSGGQATCQKKAECDVCNQEYGEFGAHNYGSEWKHDGTSHWRECQTEGCTAKTDVAKHSGGQATYQKKAICSVCKVSYGEVKKEDKATKVATQIKKLDVKVSNLTMKKISEVQAVRKAYNVLSKKEKDTIKKEVSTLTKAETLIKQNNCGTNVYYRFSNNTLTIFGKGAMKNCFTGSFTSKNIKSKIKNRIYQKYASKVVNVVVEQGVTKIGNGAFACMPKLKTARIQGSIGTAAFWGCTNLEKVTYVNGKGTMEFACFAECKKLKNIVIAEGVSAMDKSCFANCKKLKKVELPTTLKSIGEICFFGCSNVTVTIKGKITKCDVYAFYKVRNCKIVLKTAAAKKGKKVLAKALKKGKNKTVKIK</sequence>
<evidence type="ECO:0000313" key="3">
    <source>
        <dbReference type="EMBL" id="CUO16075.1"/>
    </source>
</evidence>
<evidence type="ECO:0000259" key="2">
    <source>
        <dbReference type="Pfam" id="PF07550"/>
    </source>
</evidence>
<dbReference type="PANTHER" id="PTHR45661:SF3">
    <property type="entry name" value="IG-LIKE DOMAIN-CONTAINING PROTEIN"/>
    <property type="match status" value="1"/>
</dbReference>
<name>A0A174CWE9_9FIRM</name>
<reference evidence="3 4" key="1">
    <citation type="submission" date="2015-09" db="EMBL/GenBank/DDBJ databases">
        <authorList>
            <consortium name="Pathogen Informatics"/>
        </authorList>
    </citation>
    <scope>NUCLEOTIDE SEQUENCE [LARGE SCALE GENOMIC DNA]</scope>
    <source>
        <strain evidence="3 4">2789STDY5834835</strain>
    </source>
</reference>
<keyword evidence="1" id="KW-0472">Membrane</keyword>
<dbReference type="EMBL" id="CYZL01000009">
    <property type="protein sequence ID" value="CUO16075.1"/>
    <property type="molecule type" value="Genomic_DNA"/>
</dbReference>
<dbReference type="AlphaFoldDB" id="A0A174CWE9"/>
<evidence type="ECO:0000313" key="4">
    <source>
        <dbReference type="Proteomes" id="UP000095679"/>
    </source>
</evidence>
<dbReference type="SUPFAM" id="SSF52058">
    <property type="entry name" value="L domain-like"/>
    <property type="match status" value="1"/>
</dbReference>
<dbReference type="Proteomes" id="UP000095679">
    <property type="component" value="Unassembled WGS sequence"/>
</dbReference>
<keyword evidence="1" id="KW-0812">Transmembrane</keyword>
<protein>
    <recommendedName>
        <fullName evidence="2">Heme-binding protein Shr-like Hb-interacting domain-containing protein</fullName>
    </recommendedName>
</protein>
<dbReference type="InterPro" id="IPR032675">
    <property type="entry name" value="LRR_dom_sf"/>
</dbReference>
<feature type="transmembrane region" description="Helical" evidence="1">
    <location>
        <begin position="12"/>
        <end position="30"/>
    </location>
</feature>
<organism evidence="3 4">
    <name type="scientific">Anaerobutyricum hallii</name>
    <dbReference type="NCBI Taxonomy" id="39488"/>
    <lineage>
        <taxon>Bacteria</taxon>
        <taxon>Bacillati</taxon>
        <taxon>Bacillota</taxon>
        <taxon>Clostridia</taxon>
        <taxon>Lachnospirales</taxon>
        <taxon>Lachnospiraceae</taxon>
        <taxon>Anaerobutyricum</taxon>
    </lineage>
</organism>
<gene>
    <name evidence="3" type="ORF">ERS852450_01276</name>
</gene>
<proteinExistence type="predicted"/>
<dbReference type="InterPro" id="IPR053139">
    <property type="entry name" value="Surface_bspA-like"/>
</dbReference>
<dbReference type="PANTHER" id="PTHR45661">
    <property type="entry name" value="SURFACE ANTIGEN"/>
    <property type="match status" value="1"/>
</dbReference>
<dbReference type="InterPro" id="IPR026906">
    <property type="entry name" value="LRR_5"/>
</dbReference>
<evidence type="ECO:0000256" key="1">
    <source>
        <dbReference type="SAM" id="Phobius"/>
    </source>
</evidence>
<dbReference type="InterPro" id="IPR011432">
    <property type="entry name" value="Shr-like_HID"/>
</dbReference>
<dbReference type="Gene3D" id="3.80.10.10">
    <property type="entry name" value="Ribonuclease Inhibitor"/>
    <property type="match status" value="1"/>
</dbReference>